<sequence>MAATAAACQALWLKRLLSAITGWKEKKITIMVDNKSAIALTKYPVFHGRSKHIDTRYHFIRECIEEDHIAVEFICGELQKADTLTKALPRIKFITMRELLGAKDLLQDKDDRD</sequence>
<reference evidence="2" key="1">
    <citation type="journal article" date="2022" name="Mol. Ecol. Resour.">
        <title>The genomes of chicory, endive, great burdock and yacon provide insights into Asteraceae palaeo-polyploidization history and plant inulin production.</title>
        <authorList>
            <person name="Fan W."/>
            <person name="Wang S."/>
            <person name="Wang H."/>
            <person name="Wang A."/>
            <person name="Jiang F."/>
            <person name="Liu H."/>
            <person name="Zhao H."/>
            <person name="Xu D."/>
            <person name="Zhang Y."/>
        </authorList>
    </citation>
    <scope>NUCLEOTIDE SEQUENCE [LARGE SCALE GENOMIC DNA]</scope>
    <source>
        <strain evidence="2">cv. Yunnan</strain>
    </source>
</reference>
<accession>A0ACB9GK67</accession>
<proteinExistence type="predicted"/>
<name>A0ACB9GK67_9ASTR</name>
<comment type="caution">
    <text evidence="1">The sequence shown here is derived from an EMBL/GenBank/DDBJ whole genome shotgun (WGS) entry which is preliminary data.</text>
</comment>
<dbReference type="EMBL" id="CM042031">
    <property type="protein sequence ID" value="KAI3783908.1"/>
    <property type="molecule type" value="Genomic_DNA"/>
</dbReference>
<keyword evidence="2" id="KW-1185">Reference proteome</keyword>
<evidence type="ECO:0000313" key="2">
    <source>
        <dbReference type="Proteomes" id="UP001056120"/>
    </source>
</evidence>
<reference evidence="1 2" key="2">
    <citation type="journal article" date="2022" name="Mol. Ecol. Resour.">
        <title>The genomes of chicory, endive, great burdock and yacon provide insights into Asteraceae paleo-polyploidization history and plant inulin production.</title>
        <authorList>
            <person name="Fan W."/>
            <person name="Wang S."/>
            <person name="Wang H."/>
            <person name="Wang A."/>
            <person name="Jiang F."/>
            <person name="Liu H."/>
            <person name="Zhao H."/>
            <person name="Xu D."/>
            <person name="Zhang Y."/>
        </authorList>
    </citation>
    <scope>NUCLEOTIDE SEQUENCE [LARGE SCALE GENOMIC DNA]</scope>
    <source>
        <strain evidence="2">cv. Yunnan</strain>
        <tissue evidence="1">Leaves</tissue>
    </source>
</reference>
<dbReference type="Proteomes" id="UP001056120">
    <property type="component" value="Linkage Group LG14"/>
</dbReference>
<organism evidence="1 2">
    <name type="scientific">Smallanthus sonchifolius</name>
    <dbReference type="NCBI Taxonomy" id="185202"/>
    <lineage>
        <taxon>Eukaryota</taxon>
        <taxon>Viridiplantae</taxon>
        <taxon>Streptophyta</taxon>
        <taxon>Embryophyta</taxon>
        <taxon>Tracheophyta</taxon>
        <taxon>Spermatophyta</taxon>
        <taxon>Magnoliopsida</taxon>
        <taxon>eudicotyledons</taxon>
        <taxon>Gunneridae</taxon>
        <taxon>Pentapetalae</taxon>
        <taxon>asterids</taxon>
        <taxon>campanulids</taxon>
        <taxon>Asterales</taxon>
        <taxon>Asteraceae</taxon>
        <taxon>Asteroideae</taxon>
        <taxon>Heliantheae alliance</taxon>
        <taxon>Millerieae</taxon>
        <taxon>Smallanthus</taxon>
    </lineage>
</organism>
<protein>
    <submittedName>
        <fullName evidence="1">Uncharacterized protein</fullName>
    </submittedName>
</protein>
<gene>
    <name evidence="1" type="ORF">L1987_42998</name>
</gene>
<evidence type="ECO:0000313" key="1">
    <source>
        <dbReference type="EMBL" id="KAI3783908.1"/>
    </source>
</evidence>